<dbReference type="Proteomes" id="UP001302812">
    <property type="component" value="Unassembled WGS sequence"/>
</dbReference>
<feature type="signal peptide" evidence="1">
    <location>
        <begin position="1"/>
        <end position="20"/>
    </location>
</feature>
<feature type="chain" id="PRO_5042813440" description="Secreted protein" evidence="1">
    <location>
        <begin position="21"/>
        <end position="93"/>
    </location>
</feature>
<reference evidence="2" key="1">
    <citation type="journal article" date="2023" name="Mol. Phylogenet. Evol.">
        <title>Genome-scale phylogeny and comparative genomics of the fungal order Sordariales.</title>
        <authorList>
            <person name="Hensen N."/>
            <person name="Bonometti L."/>
            <person name="Westerberg I."/>
            <person name="Brannstrom I.O."/>
            <person name="Guillou S."/>
            <person name="Cros-Aarteil S."/>
            <person name="Calhoun S."/>
            <person name="Haridas S."/>
            <person name="Kuo A."/>
            <person name="Mondo S."/>
            <person name="Pangilinan J."/>
            <person name="Riley R."/>
            <person name="LaButti K."/>
            <person name="Andreopoulos B."/>
            <person name="Lipzen A."/>
            <person name="Chen C."/>
            <person name="Yan M."/>
            <person name="Daum C."/>
            <person name="Ng V."/>
            <person name="Clum A."/>
            <person name="Steindorff A."/>
            <person name="Ohm R.A."/>
            <person name="Martin F."/>
            <person name="Silar P."/>
            <person name="Natvig D.O."/>
            <person name="Lalanne C."/>
            <person name="Gautier V."/>
            <person name="Ament-Velasquez S.L."/>
            <person name="Kruys A."/>
            <person name="Hutchinson M.I."/>
            <person name="Powell A.J."/>
            <person name="Barry K."/>
            <person name="Miller A.N."/>
            <person name="Grigoriev I.V."/>
            <person name="Debuchy R."/>
            <person name="Gladieux P."/>
            <person name="Hiltunen Thoren M."/>
            <person name="Johannesson H."/>
        </authorList>
    </citation>
    <scope>NUCLEOTIDE SEQUENCE</scope>
    <source>
        <strain evidence="2">CBS 508.74</strain>
    </source>
</reference>
<organism evidence="2 3">
    <name type="scientific">Canariomyces notabilis</name>
    <dbReference type="NCBI Taxonomy" id="2074819"/>
    <lineage>
        <taxon>Eukaryota</taxon>
        <taxon>Fungi</taxon>
        <taxon>Dikarya</taxon>
        <taxon>Ascomycota</taxon>
        <taxon>Pezizomycotina</taxon>
        <taxon>Sordariomycetes</taxon>
        <taxon>Sordariomycetidae</taxon>
        <taxon>Sordariales</taxon>
        <taxon>Chaetomiaceae</taxon>
        <taxon>Canariomyces</taxon>
    </lineage>
</organism>
<gene>
    <name evidence="2" type="ORF">N656DRAFT_18411</name>
</gene>
<proteinExistence type="predicted"/>
<dbReference type="AlphaFoldDB" id="A0AAN6YY90"/>
<dbReference type="GeneID" id="89932914"/>
<sequence length="93" mass="10621">MAHIVLVLPLFPPCQQTTEAASVLYRTVLAYIYIHNLHGGFLLLCSVYRTLHHRGYSWSQNTAPVVPEANRAEFMRQAFVHLALRHLACICCR</sequence>
<evidence type="ECO:0000313" key="3">
    <source>
        <dbReference type="Proteomes" id="UP001302812"/>
    </source>
</evidence>
<reference evidence="2" key="2">
    <citation type="submission" date="2023-05" db="EMBL/GenBank/DDBJ databases">
        <authorList>
            <consortium name="Lawrence Berkeley National Laboratory"/>
            <person name="Steindorff A."/>
            <person name="Hensen N."/>
            <person name="Bonometti L."/>
            <person name="Westerberg I."/>
            <person name="Brannstrom I.O."/>
            <person name="Guillou S."/>
            <person name="Cros-Aarteil S."/>
            <person name="Calhoun S."/>
            <person name="Haridas S."/>
            <person name="Kuo A."/>
            <person name="Mondo S."/>
            <person name="Pangilinan J."/>
            <person name="Riley R."/>
            <person name="Labutti K."/>
            <person name="Andreopoulos B."/>
            <person name="Lipzen A."/>
            <person name="Chen C."/>
            <person name="Yanf M."/>
            <person name="Daum C."/>
            <person name="Ng V."/>
            <person name="Clum A."/>
            <person name="Ohm R."/>
            <person name="Martin F."/>
            <person name="Silar P."/>
            <person name="Natvig D."/>
            <person name="Lalanne C."/>
            <person name="Gautier V."/>
            <person name="Ament-Velasquez S.L."/>
            <person name="Kruys A."/>
            <person name="Hutchinson M.I."/>
            <person name="Powell A.J."/>
            <person name="Barry K."/>
            <person name="Miller A.N."/>
            <person name="Grigoriev I.V."/>
            <person name="Debuchy R."/>
            <person name="Gladieux P."/>
            <person name="Thoren M.H."/>
            <person name="Johannesson H."/>
        </authorList>
    </citation>
    <scope>NUCLEOTIDE SEQUENCE</scope>
    <source>
        <strain evidence="2">CBS 508.74</strain>
    </source>
</reference>
<keyword evidence="1" id="KW-0732">Signal</keyword>
<keyword evidence="3" id="KW-1185">Reference proteome</keyword>
<evidence type="ECO:0000256" key="1">
    <source>
        <dbReference type="SAM" id="SignalP"/>
    </source>
</evidence>
<protein>
    <recommendedName>
        <fullName evidence="4">Secreted protein</fullName>
    </recommendedName>
</protein>
<evidence type="ECO:0008006" key="4">
    <source>
        <dbReference type="Google" id="ProtNLM"/>
    </source>
</evidence>
<dbReference type="EMBL" id="MU853332">
    <property type="protein sequence ID" value="KAK4117174.1"/>
    <property type="molecule type" value="Genomic_DNA"/>
</dbReference>
<name>A0AAN6YY90_9PEZI</name>
<accession>A0AAN6YY90</accession>
<dbReference type="RefSeq" id="XP_064674744.1">
    <property type="nucleotide sequence ID" value="XM_064808791.1"/>
</dbReference>
<comment type="caution">
    <text evidence="2">The sequence shown here is derived from an EMBL/GenBank/DDBJ whole genome shotgun (WGS) entry which is preliminary data.</text>
</comment>
<evidence type="ECO:0000313" key="2">
    <source>
        <dbReference type="EMBL" id="KAK4117174.1"/>
    </source>
</evidence>